<name>A0ABQ2DI52_9DEIO</name>
<evidence type="ECO:0000313" key="2">
    <source>
        <dbReference type="Proteomes" id="UP000632222"/>
    </source>
</evidence>
<sequence>MPLNQAAFDQALSEQIGSDTPAGQTRERFEALSPFGQAVVKVFFQCGMHPRHAVQPLASGKEFYLGLLDHKTLINNHNLQALASFLEAENAQIEYFSVADGRLVLLTRTGKGT</sequence>
<proteinExistence type="predicted"/>
<dbReference type="RefSeq" id="WP_189008345.1">
    <property type="nucleotide sequence ID" value="NZ_BMOD01000036.1"/>
</dbReference>
<gene>
    <name evidence="1" type="ORF">GCM10008938_48240</name>
</gene>
<evidence type="ECO:0000313" key="1">
    <source>
        <dbReference type="EMBL" id="GGJ56437.1"/>
    </source>
</evidence>
<keyword evidence="2" id="KW-1185">Reference proteome</keyword>
<comment type="caution">
    <text evidence="1">The sequence shown here is derived from an EMBL/GenBank/DDBJ whole genome shotgun (WGS) entry which is preliminary data.</text>
</comment>
<dbReference type="EMBL" id="BMOD01000036">
    <property type="protein sequence ID" value="GGJ56437.1"/>
    <property type="molecule type" value="Genomic_DNA"/>
</dbReference>
<reference evidence="2" key="1">
    <citation type="journal article" date="2019" name="Int. J. Syst. Evol. Microbiol.">
        <title>The Global Catalogue of Microorganisms (GCM) 10K type strain sequencing project: providing services to taxonomists for standard genome sequencing and annotation.</title>
        <authorList>
            <consortium name="The Broad Institute Genomics Platform"/>
            <consortium name="The Broad Institute Genome Sequencing Center for Infectious Disease"/>
            <person name="Wu L."/>
            <person name="Ma J."/>
        </authorList>
    </citation>
    <scope>NUCLEOTIDE SEQUENCE [LARGE SCALE GENOMIC DNA]</scope>
    <source>
        <strain evidence="2">JCM 14370</strain>
    </source>
</reference>
<accession>A0ABQ2DI52</accession>
<organism evidence="1 2">
    <name type="scientific">Deinococcus roseus</name>
    <dbReference type="NCBI Taxonomy" id="392414"/>
    <lineage>
        <taxon>Bacteria</taxon>
        <taxon>Thermotogati</taxon>
        <taxon>Deinococcota</taxon>
        <taxon>Deinococci</taxon>
        <taxon>Deinococcales</taxon>
        <taxon>Deinococcaceae</taxon>
        <taxon>Deinococcus</taxon>
    </lineage>
</organism>
<dbReference type="Proteomes" id="UP000632222">
    <property type="component" value="Unassembled WGS sequence"/>
</dbReference>
<protein>
    <submittedName>
        <fullName evidence="1">Uncharacterized protein</fullName>
    </submittedName>
</protein>